<organism evidence="2 3">
    <name type="scientific">Panagrellus redivivus</name>
    <name type="common">Microworm</name>
    <dbReference type="NCBI Taxonomy" id="6233"/>
    <lineage>
        <taxon>Eukaryota</taxon>
        <taxon>Metazoa</taxon>
        <taxon>Ecdysozoa</taxon>
        <taxon>Nematoda</taxon>
        <taxon>Chromadorea</taxon>
        <taxon>Rhabditida</taxon>
        <taxon>Tylenchina</taxon>
        <taxon>Panagrolaimomorpha</taxon>
        <taxon>Panagrolaimoidea</taxon>
        <taxon>Panagrolaimidae</taxon>
        <taxon>Panagrellus</taxon>
    </lineage>
</organism>
<keyword evidence="2" id="KW-1185">Reference proteome</keyword>
<feature type="region of interest" description="Disordered" evidence="1">
    <location>
        <begin position="1"/>
        <end position="50"/>
    </location>
</feature>
<dbReference type="Proteomes" id="UP000492821">
    <property type="component" value="Unassembled WGS sequence"/>
</dbReference>
<dbReference type="AlphaFoldDB" id="A0A7E4UW68"/>
<name>A0A7E4UW68_PANRE</name>
<reference evidence="3" key="2">
    <citation type="submission" date="2020-10" db="UniProtKB">
        <authorList>
            <consortium name="WormBaseParasite"/>
        </authorList>
    </citation>
    <scope>IDENTIFICATION</scope>
</reference>
<feature type="compositionally biased region" description="Low complexity" evidence="1">
    <location>
        <begin position="126"/>
        <end position="140"/>
    </location>
</feature>
<evidence type="ECO:0000313" key="3">
    <source>
        <dbReference type="WBParaSite" id="Pan_g13564.t1"/>
    </source>
</evidence>
<proteinExistence type="predicted"/>
<feature type="region of interest" description="Disordered" evidence="1">
    <location>
        <begin position="74"/>
        <end position="147"/>
    </location>
</feature>
<sequence>MDDYESDVNTAISTSVAFDKNKTAEEEPVEADSVSSAKTAIEPPSWWEPTSEASISAINGLTSSVNTARGFSDVESLRSSSDSDFSTSEISSEYIGSESEFSATRSLSSTTASSTELSTDDESSSRDYTTTTEDVSSTVEMDSAGPL</sequence>
<accession>A0A7E4UW68</accession>
<evidence type="ECO:0000313" key="2">
    <source>
        <dbReference type="Proteomes" id="UP000492821"/>
    </source>
</evidence>
<feature type="compositionally biased region" description="Low complexity" evidence="1">
    <location>
        <begin position="74"/>
        <end position="117"/>
    </location>
</feature>
<evidence type="ECO:0000256" key="1">
    <source>
        <dbReference type="SAM" id="MobiDB-lite"/>
    </source>
</evidence>
<feature type="compositionally biased region" description="Polar residues" evidence="1">
    <location>
        <begin position="7"/>
        <end position="16"/>
    </location>
</feature>
<protein>
    <submittedName>
        <fullName evidence="3">Dentin sialophosphoprotein-like</fullName>
    </submittedName>
</protein>
<reference evidence="2" key="1">
    <citation type="journal article" date="2013" name="Genetics">
        <title>The draft genome and transcriptome of Panagrellus redivivus are shaped by the harsh demands of a free-living lifestyle.</title>
        <authorList>
            <person name="Srinivasan J."/>
            <person name="Dillman A.R."/>
            <person name="Macchietto M.G."/>
            <person name="Heikkinen L."/>
            <person name="Lakso M."/>
            <person name="Fracchia K.M."/>
            <person name="Antoshechkin I."/>
            <person name="Mortazavi A."/>
            <person name="Wong G."/>
            <person name="Sternberg P.W."/>
        </authorList>
    </citation>
    <scope>NUCLEOTIDE SEQUENCE [LARGE SCALE GENOMIC DNA]</scope>
    <source>
        <strain evidence="2">MT8872</strain>
    </source>
</reference>
<dbReference type="WBParaSite" id="Pan_g13564.t1">
    <property type="protein sequence ID" value="Pan_g13564.t1"/>
    <property type="gene ID" value="Pan_g13564"/>
</dbReference>